<dbReference type="PROSITE" id="PS01331">
    <property type="entry name" value="THYMIDYLATE_KINASE"/>
    <property type="match status" value="1"/>
</dbReference>
<name>L0ABR7_CALLD</name>
<organism evidence="10 11">
    <name type="scientific">Caldisphaera lagunensis (strain DSM 15908 / JCM 11604 / ANMR 0165 / IC-154)</name>
    <dbReference type="NCBI Taxonomy" id="1056495"/>
    <lineage>
        <taxon>Archaea</taxon>
        <taxon>Thermoproteota</taxon>
        <taxon>Thermoprotei</taxon>
        <taxon>Acidilobales</taxon>
        <taxon>Caldisphaeraceae</taxon>
        <taxon>Caldisphaera</taxon>
    </lineage>
</organism>
<comment type="caution">
    <text evidence="8">Lacks conserved residue(s) required for the propagation of feature annotation.</text>
</comment>
<keyword evidence="3 8" id="KW-0545">Nucleotide biosynthesis</keyword>
<feature type="domain" description="Thymidylate kinase-like" evidence="9">
    <location>
        <begin position="12"/>
        <end position="188"/>
    </location>
</feature>
<dbReference type="PANTHER" id="PTHR10344">
    <property type="entry name" value="THYMIDYLATE KINASE"/>
    <property type="match status" value="1"/>
</dbReference>
<evidence type="ECO:0000259" key="9">
    <source>
        <dbReference type="Pfam" id="PF02223"/>
    </source>
</evidence>
<comment type="similarity">
    <text evidence="1 8">Belongs to the thymidylate kinase family.</text>
</comment>
<reference evidence="11" key="1">
    <citation type="submission" date="2012-03" db="EMBL/GenBank/DDBJ databases">
        <title>Complete genome of Caldisphaera lagunensis DSM 15908.</title>
        <authorList>
            <person name="Lucas S."/>
            <person name="Copeland A."/>
            <person name="Lapidus A."/>
            <person name="Glavina del Rio T."/>
            <person name="Dalin E."/>
            <person name="Tice H."/>
            <person name="Bruce D."/>
            <person name="Goodwin L."/>
            <person name="Pitluck S."/>
            <person name="Peters L."/>
            <person name="Mikhailova N."/>
            <person name="Teshima H."/>
            <person name="Kyrpides N."/>
            <person name="Mavromatis K."/>
            <person name="Ivanova N."/>
            <person name="Brettin T."/>
            <person name="Detter J.C."/>
            <person name="Han C."/>
            <person name="Larimer F."/>
            <person name="Land M."/>
            <person name="Hauser L."/>
            <person name="Markowitz V."/>
            <person name="Cheng J.-F."/>
            <person name="Hugenholtz P."/>
            <person name="Woyke T."/>
            <person name="Wu D."/>
            <person name="Spring S."/>
            <person name="Schroeder M."/>
            <person name="Brambilla E."/>
            <person name="Klenk H.-P."/>
            <person name="Eisen J.A."/>
        </authorList>
    </citation>
    <scope>NUCLEOTIDE SEQUENCE [LARGE SCALE GENOMIC DNA]</scope>
    <source>
        <strain evidence="11">DSM 15908 / JCM 11604 / IC-154</strain>
    </source>
</reference>
<keyword evidence="11" id="KW-1185">Reference proteome</keyword>
<keyword evidence="6 8" id="KW-0067">ATP-binding</keyword>
<dbReference type="HAMAP" id="MF_00165">
    <property type="entry name" value="Thymidylate_kinase"/>
    <property type="match status" value="1"/>
</dbReference>
<dbReference type="KEGG" id="clg:Calag_0746"/>
<dbReference type="PANTHER" id="PTHR10344:SF4">
    <property type="entry name" value="UMP-CMP KINASE 2, MITOCHONDRIAL"/>
    <property type="match status" value="1"/>
</dbReference>
<evidence type="ECO:0000256" key="1">
    <source>
        <dbReference type="ARBA" id="ARBA00009776"/>
    </source>
</evidence>
<evidence type="ECO:0000256" key="8">
    <source>
        <dbReference type="HAMAP-Rule" id="MF_00165"/>
    </source>
</evidence>
<evidence type="ECO:0000256" key="4">
    <source>
        <dbReference type="ARBA" id="ARBA00022741"/>
    </source>
</evidence>
<dbReference type="InterPro" id="IPR018094">
    <property type="entry name" value="Thymidylate_kinase"/>
</dbReference>
<keyword evidence="5 8" id="KW-0418">Kinase</keyword>
<comment type="catalytic activity">
    <reaction evidence="7 8">
        <text>dTMP + ATP = dTDP + ADP</text>
        <dbReference type="Rhea" id="RHEA:13517"/>
        <dbReference type="ChEBI" id="CHEBI:30616"/>
        <dbReference type="ChEBI" id="CHEBI:58369"/>
        <dbReference type="ChEBI" id="CHEBI:63528"/>
        <dbReference type="ChEBI" id="CHEBI:456216"/>
        <dbReference type="EC" id="2.7.4.9"/>
    </reaction>
</comment>
<keyword evidence="2 8" id="KW-0808">Transferase</keyword>
<dbReference type="GO" id="GO:0006227">
    <property type="term" value="P:dUDP biosynthetic process"/>
    <property type="evidence" value="ECO:0007669"/>
    <property type="project" value="TreeGrafter"/>
</dbReference>
<dbReference type="SUPFAM" id="SSF52540">
    <property type="entry name" value="P-loop containing nucleoside triphosphate hydrolases"/>
    <property type="match status" value="1"/>
</dbReference>
<gene>
    <name evidence="8" type="primary">tmk</name>
    <name evidence="10" type="ordered locus">Calag_0746</name>
</gene>
<dbReference type="Proteomes" id="UP000010469">
    <property type="component" value="Chromosome"/>
</dbReference>
<dbReference type="AlphaFoldDB" id="L0ABR7"/>
<dbReference type="FunCoup" id="L0ABR7">
    <property type="interactions" value="109"/>
</dbReference>
<dbReference type="InterPro" id="IPR027417">
    <property type="entry name" value="P-loop_NTPase"/>
</dbReference>
<dbReference type="GO" id="GO:0004798">
    <property type="term" value="F:dTMP kinase activity"/>
    <property type="evidence" value="ECO:0007669"/>
    <property type="project" value="UniProtKB-UniRule"/>
</dbReference>
<accession>L0ABR7</accession>
<dbReference type="GO" id="GO:0006235">
    <property type="term" value="P:dTTP biosynthetic process"/>
    <property type="evidence" value="ECO:0007669"/>
    <property type="project" value="UniProtKB-UniRule"/>
</dbReference>
<dbReference type="STRING" id="1056495.Calag_0746"/>
<proteinExistence type="inferred from homology"/>
<dbReference type="GO" id="GO:0006233">
    <property type="term" value="P:dTDP biosynthetic process"/>
    <property type="evidence" value="ECO:0007669"/>
    <property type="project" value="InterPro"/>
</dbReference>
<protein>
    <recommendedName>
        <fullName evidence="8">Probable thymidylate kinase</fullName>
        <ecNumber evidence="8">2.7.4.9</ecNumber>
    </recommendedName>
    <alternativeName>
        <fullName evidence="8">dTMP kinase</fullName>
    </alternativeName>
</protein>
<dbReference type="EC" id="2.7.4.9" evidence="8"/>
<evidence type="ECO:0000256" key="6">
    <source>
        <dbReference type="ARBA" id="ARBA00022840"/>
    </source>
</evidence>
<evidence type="ECO:0000256" key="2">
    <source>
        <dbReference type="ARBA" id="ARBA00022679"/>
    </source>
</evidence>
<keyword evidence="4 8" id="KW-0547">Nucleotide-binding</keyword>
<sequence>MQILEKGLLIAFEGIDGSGLTTHSKLLNEKLNKLGYKSIYTKEPTNNEIGILIQKIILDKNKKLDNNIIALLFAADRLYHLMYGDGANEGILSYISKNYIVISDRYKYSNMAYQGDDINWISQLNKFAIEADIIIYLDVPLDVALKRISMRSSVSIFENKIFLEKVKNRYNDILRLANKNGVKVVVINEIADNNREKSIDEVSEEILKNIINILRNFKK</sequence>
<dbReference type="Pfam" id="PF02223">
    <property type="entry name" value="Thymidylate_kin"/>
    <property type="match status" value="1"/>
</dbReference>
<evidence type="ECO:0000313" key="10">
    <source>
        <dbReference type="EMBL" id="AFZ70490.1"/>
    </source>
</evidence>
<dbReference type="InParanoid" id="L0ABR7"/>
<dbReference type="GO" id="GO:0005524">
    <property type="term" value="F:ATP binding"/>
    <property type="evidence" value="ECO:0007669"/>
    <property type="project" value="UniProtKB-UniRule"/>
</dbReference>
<dbReference type="Gene3D" id="3.40.50.300">
    <property type="entry name" value="P-loop containing nucleotide triphosphate hydrolases"/>
    <property type="match status" value="1"/>
</dbReference>
<evidence type="ECO:0000256" key="7">
    <source>
        <dbReference type="ARBA" id="ARBA00048743"/>
    </source>
</evidence>
<evidence type="ECO:0000256" key="3">
    <source>
        <dbReference type="ARBA" id="ARBA00022727"/>
    </source>
</evidence>
<dbReference type="InterPro" id="IPR018095">
    <property type="entry name" value="Thymidylate_kin_CS"/>
</dbReference>
<dbReference type="InterPro" id="IPR039430">
    <property type="entry name" value="Thymidylate_kin-like_dom"/>
</dbReference>
<dbReference type="GO" id="GO:0005737">
    <property type="term" value="C:cytoplasm"/>
    <property type="evidence" value="ECO:0007669"/>
    <property type="project" value="TreeGrafter"/>
</dbReference>
<dbReference type="NCBIfam" id="TIGR00041">
    <property type="entry name" value="DTMP_kinase"/>
    <property type="match status" value="1"/>
</dbReference>
<dbReference type="EMBL" id="CP003378">
    <property type="protein sequence ID" value="AFZ70490.1"/>
    <property type="molecule type" value="Genomic_DNA"/>
</dbReference>
<dbReference type="CDD" id="cd01672">
    <property type="entry name" value="TMPK"/>
    <property type="match status" value="1"/>
</dbReference>
<dbReference type="HOGENOM" id="CLU_049131_0_2_2"/>
<evidence type="ECO:0000256" key="5">
    <source>
        <dbReference type="ARBA" id="ARBA00022777"/>
    </source>
</evidence>
<dbReference type="eggNOG" id="arCOG01891">
    <property type="taxonomic scope" value="Archaea"/>
</dbReference>
<evidence type="ECO:0000313" key="11">
    <source>
        <dbReference type="Proteomes" id="UP000010469"/>
    </source>
</evidence>